<dbReference type="InterPro" id="IPR004156">
    <property type="entry name" value="OATP"/>
</dbReference>
<dbReference type="OrthoDB" id="5062115at2759"/>
<proteinExistence type="inferred from homology"/>
<evidence type="ECO:0000256" key="2">
    <source>
        <dbReference type="ARBA" id="ARBA00009657"/>
    </source>
</evidence>
<dbReference type="InterPro" id="IPR002350">
    <property type="entry name" value="Kazal_dom"/>
</dbReference>
<reference evidence="12 14" key="2">
    <citation type="journal article" date="2013" name="Nature">
        <title>Insights into bilaterian evolution from three spiralian genomes.</title>
        <authorList>
            <person name="Simakov O."/>
            <person name="Marletaz F."/>
            <person name="Cho S.J."/>
            <person name="Edsinger-Gonzales E."/>
            <person name="Havlak P."/>
            <person name="Hellsten U."/>
            <person name="Kuo D.H."/>
            <person name="Larsson T."/>
            <person name="Lv J."/>
            <person name="Arendt D."/>
            <person name="Savage R."/>
            <person name="Osoegawa K."/>
            <person name="de Jong P."/>
            <person name="Grimwood J."/>
            <person name="Chapman J.A."/>
            <person name="Shapiro H."/>
            <person name="Aerts A."/>
            <person name="Otillar R.P."/>
            <person name="Terry A.Y."/>
            <person name="Boore J.L."/>
            <person name="Grigoriev I.V."/>
            <person name="Lindberg D.R."/>
            <person name="Seaver E.C."/>
            <person name="Weisblat D.A."/>
            <person name="Putnam N.H."/>
            <person name="Rokhsar D.S."/>
        </authorList>
    </citation>
    <scope>NUCLEOTIDE SEQUENCE</scope>
    <source>
        <strain evidence="12 14">I ESC-2004</strain>
    </source>
</reference>
<comment type="subcellular location">
    <subcellularLocation>
        <location evidence="1">Cell membrane</location>
        <topology evidence="1">Multi-pass membrane protein</topology>
    </subcellularLocation>
</comment>
<dbReference type="EMBL" id="AMQN01006864">
    <property type="status" value="NOT_ANNOTATED_CDS"/>
    <property type="molecule type" value="Genomic_DNA"/>
</dbReference>
<reference evidence="13" key="3">
    <citation type="submission" date="2015-06" db="UniProtKB">
        <authorList>
            <consortium name="EnsemblMetazoa"/>
        </authorList>
    </citation>
    <scope>IDENTIFICATION</scope>
</reference>
<dbReference type="AlphaFoldDB" id="R7UPH2"/>
<comment type="similarity">
    <text evidence="2">Belongs to the organo anion transporter (TC 2.A.60) family.</text>
</comment>
<evidence type="ECO:0000313" key="14">
    <source>
        <dbReference type="Proteomes" id="UP000014760"/>
    </source>
</evidence>
<dbReference type="PROSITE" id="PS51465">
    <property type="entry name" value="KAZAL_2"/>
    <property type="match status" value="1"/>
</dbReference>
<feature type="transmembrane region" description="Helical" evidence="10">
    <location>
        <begin position="82"/>
        <end position="102"/>
    </location>
</feature>
<dbReference type="PANTHER" id="PTHR11388:SF142">
    <property type="entry name" value="SOLUTE CARRIER ORGANIC ANION TRANSPORTER FAMILY MEMBER 5A1"/>
    <property type="match status" value="1"/>
</dbReference>
<dbReference type="CDD" id="cd17336">
    <property type="entry name" value="MFS_SLCO_OATP"/>
    <property type="match status" value="1"/>
</dbReference>
<evidence type="ECO:0000256" key="1">
    <source>
        <dbReference type="ARBA" id="ARBA00004651"/>
    </source>
</evidence>
<evidence type="ECO:0000256" key="8">
    <source>
        <dbReference type="SAM" id="Coils"/>
    </source>
</evidence>
<dbReference type="Pfam" id="PF07648">
    <property type="entry name" value="Kazal_2"/>
    <property type="match status" value="1"/>
</dbReference>
<feature type="transmembrane region" description="Helical" evidence="10">
    <location>
        <begin position="568"/>
        <end position="594"/>
    </location>
</feature>
<feature type="transmembrane region" description="Helical" evidence="10">
    <location>
        <begin position="606"/>
        <end position="629"/>
    </location>
</feature>
<evidence type="ECO:0000256" key="3">
    <source>
        <dbReference type="ARBA" id="ARBA00022475"/>
    </source>
</evidence>
<feature type="domain" description="Kazal-like" evidence="11">
    <location>
        <begin position="441"/>
        <end position="501"/>
    </location>
</feature>
<accession>R7UPH2</accession>
<evidence type="ECO:0000256" key="5">
    <source>
        <dbReference type="ARBA" id="ARBA00022989"/>
    </source>
</evidence>
<gene>
    <name evidence="12" type="ORF">CAPTEDRAFT_187732</name>
</gene>
<evidence type="ECO:0000313" key="13">
    <source>
        <dbReference type="EnsemblMetazoa" id="CapteP187732"/>
    </source>
</evidence>
<protein>
    <recommendedName>
        <fullName evidence="11">Kazal-like domain-containing protein</fullName>
    </recommendedName>
</protein>
<dbReference type="SUPFAM" id="SSF103473">
    <property type="entry name" value="MFS general substrate transporter"/>
    <property type="match status" value="1"/>
</dbReference>
<dbReference type="PANTHER" id="PTHR11388">
    <property type="entry name" value="ORGANIC ANION TRANSPORTER"/>
    <property type="match status" value="1"/>
</dbReference>
<dbReference type="Gene3D" id="1.20.1250.20">
    <property type="entry name" value="MFS general substrate transporter like domains"/>
    <property type="match status" value="2"/>
</dbReference>
<keyword evidence="4 10" id="KW-0812">Transmembrane</keyword>
<evidence type="ECO:0000259" key="11">
    <source>
        <dbReference type="PROSITE" id="PS51465"/>
    </source>
</evidence>
<dbReference type="InterPro" id="IPR036058">
    <property type="entry name" value="Kazal_dom_sf"/>
</dbReference>
<feature type="transmembrane region" description="Helical" evidence="10">
    <location>
        <begin position="657"/>
        <end position="680"/>
    </location>
</feature>
<keyword evidence="5 10" id="KW-1133">Transmembrane helix</keyword>
<evidence type="ECO:0000256" key="10">
    <source>
        <dbReference type="SAM" id="Phobius"/>
    </source>
</evidence>
<dbReference type="InterPro" id="IPR036259">
    <property type="entry name" value="MFS_trans_sf"/>
</dbReference>
<keyword evidence="7" id="KW-1015">Disulfide bond</keyword>
<feature type="transmembrane region" description="Helical" evidence="10">
    <location>
        <begin position="38"/>
        <end position="62"/>
    </location>
</feature>
<evidence type="ECO:0000256" key="4">
    <source>
        <dbReference type="ARBA" id="ARBA00022692"/>
    </source>
</evidence>
<evidence type="ECO:0000313" key="12">
    <source>
        <dbReference type="EMBL" id="ELU08003.1"/>
    </source>
</evidence>
<reference evidence="14" key="1">
    <citation type="submission" date="2012-12" db="EMBL/GenBank/DDBJ databases">
        <authorList>
            <person name="Hellsten U."/>
            <person name="Grimwood J."/>
            <person name="Chapman J.A."/>
            <person name="Shapiro H."/>
            <person name="Aerts A."/>
            <person name="Otillar R.P."/>
            <person name="Terry A.Y."/>
            <person name="Boore J.L."/>
            <person name="Simakov O."/>
            <person name="Marletaz F."/>
            <person name="Cho S.-J."/>
            <person name="Edsinger-Gonzales E."/>
            <person name="Havlak P."/>
            <person name="Kuo D.-H."/>
            <person name="Larsson T."/>
            <person name="Lv J."/>
            <person name="Arendt D."/>
            <person name="Savage R."/>
            <person name="Osoegawa K."/>
            <person name="de Jong P."/>
            <person name="Lindberg D.R."/>
            <person name="Seaver E.C."/>
            <person name="Weisblat D.A."/>
            <person name="Putnam N.H."/>
            <person name="Grigoriev I.V."/>
            <person name="Rokhsar D.S."/>
        </authorList>
    </citation>
    <scope>NUCLEOTIDE SEQUENCE</scope>
    <source>
        <strain evidence="14">I ESC-2004</strain>
    </source>
</reference>
<dbReference type="GO" id="GO:0043252">
    <property type="term" value="P:sodium-independent organic anion transport"/>
    <property type="evidence" value="ECO:0007669"/>
    <property type="project" value="TreeGrafter"/>
</dbReference>
<evidence type="ECO:0000256" key="7">
    <source>
        <dbReference type="ARBA" id="ARBA00023157"/>
    </source>
</evidence>
<feature type="transmembrane region" description="Helical" evidence="10">
    <location>
        <begin position="184"/>
        <end position="207"/>
    </location>
</feature>
<dbReference type="OMA" id="QFQIPAW"/>
<dbReference type="EMBL" id="KB299425">
    <property type="protein sequence ID" value="ELU08003.1"/>
    <property type="molecule type" value="Genomic_DNA"/>
</dbReference>
<dbReference type="HOGENOM" id="CLU_008954_1_3_1"/>
<evidence type="ECO:0000256" key="6">
    <source>
        <dbReference type="ARBA" id="ARBA00023136"/>
    </source>
</evidence>
<feature type="transmembrane region" description="Helical" evidence="10">
    <location>
        <begin position="372"/>
        <end position="396"/>
    </location>
</feature>
<feature type="compositionally biased region" description="Basic and acidic residues" evidence="9">
    <location>
        <begin position="18"/>
        <end position="34"/>
    </location>
</feature>
<feature type="region of interest" description="Disordered" evidence="9">
    <location>
        <begin position="1"/>
        <end position="34"/>
    </location>
</feature>
<dbReference type="SUPFAM" id="SSF100895">
    <property type="entry name" value="Kazal-type serine protease inhibitors"/>
    <property type="match status" value="1"/>
</dbReference>
<dbReference type="Proteomes" id="UP000014760">
    <property type="component" value="Unassembled WGS sequence"/>
</dbReference>
<feature type="transmembrane region" description="Helical" evidence="10">
    <location>
        <begin position="114"/>
        <end position="133"/>
    </location>
</feature>
<dbReference type="EnsemblMetazoa" id="CapteT187732">
    <property type="protein sequence ID" value="CapteP187732"/>
    <property type="gene ID" value="CapteG187732"/>
</dbReference>
<keyword evidence="6 10" id="KW-0472">Membrane</keyword>
<organism evidence="12">
    <name type="scientific">Capitella teleta</name>
    <name type="common">Polychaete worm</name>
    <dbReference type="NCBI Taxonomy" id="283909"/>
    <lineage>
        <taxon>Eukaryota</taxon>
        <taxon>Metazoa</taxon>
        <taxon>Spiralia</taxon>
        <taxon>Lophotrochozoa</taxon>
        <taxon>Annelida</taxon>
        <taxon>Polychaeta</taxon>
        <taxon>Sedentaria</taxon>
        <taxon>Scolecida</taxon>
        <taxon>Capitellidae</taxon>
        <taxon>Capitella</taxon>
    </lineage>
</organism>
<dbReference type="GO" id="GO:0016323">
    <property type="term" value="C:basolateral plasma membrane"/>
    <property type="evidence" value="ECO:0007669"/>
    <property type="project" value="TreeGrafter"/>
</dbReference>
<feature type="transmembrane region" description="Helical" evidence="10">
    <location>
        <begin position="403"/>
        <end position="424"/>
    </location>
</feature>
<keyword evidence="3" id="KW-1003">Cell membrane</keyword>
<evidence type="ECO:0000256" key="9">
    <source>
        <dbReference type="SAM" id="MobiDB-lite"/>
    </source>
</evidence>
<feature type="transmembrane region" description="Helical" evidence="10">
    <location>
        <begin position="219"/>
        <end position="243"/>
    </location>
</feature>
<dbReference type="Pfam" id="PF03137">
    <property type="entry name" value="OATP"/>
    <property type="match status" value="1"/>
</dbReference>
<feature type="compositionally biased region" description="Polar residues" evidence="9">
    <location>
        <begin position="1"/>
        <end position="17"/>
    </location>
</feature>
<keyword evidence="14" id="KW-1185">Reference proteome</keyword>
<feature type="transmembrane region" description="Helical" evidence="10">
    <location>
        <begin position="332"/>
        <end position="352"/>
    </location>
</feature>
<feature type="coiled-coil region" evidence="8">
    <location>
        <begin position="680"/>
        <end position="715"/>
    </location>
</feature>
<dbReference type="GO" id="GO:0015347">
    <property type="term" value="F:sodium-independent organic anion transmembrane transporter activity"/>
    <property type="evidence" value="ECO:0007669"/>
    <property type="project" value="TreeGrafter"/>
</dbReference>
<sequence length="720" mass="79059">MTTSSNNNDTLLPNEVSTDTKEDKEVPPKTEEPSKKRCCFGIVGFVINLGMLNVLLMTMNVYNMAVVRTLEKRFSLTSTQTGIVWSMNDVTHICLVLLAGYFGRSGHKPKIISATMAFAAVGTFLMMSPYFLFPLDIETETIANVTVAVTRVKEPLMCVGNSTQGDDKCFDENGDSIGQSVHPALYVFCVAQLLCGVGGCALGALGLSYIDENSPNNRVSLYIGIVTSFFAIGPVCGHLLSSVTLRIAEDPTSEMDITPQHPMWIGCWWLGYLIVAIAMTAAVVPMWFFPKHMNPLLDEKKAKKPKHTPTVKAAVENIKTFPRMAWALLKNWALLIMIISSISMAYIIQSIFAPMVRYMEVHFMLPAYKAALITGLSSAGGGVIGGIIGGAIMAILKLKAKGAVVFLIICGIISAACVITELLLKCPQPEMVGSFAENGGFSVDAVCNKECSCPTGHGSYSPICGSDGKNYYSPCFAGCTDTINSSGPKVVYLLHVEDLNAFHWRDEFQRKCHKTEYTCNIVNPHQTFSDCSCISPTNVTMETEGPSFSTPSLGWATRGLCPVQCAALVPYCIAVLCMCLCASISRVPGTIILFRIVKPEEKSFAMGINSFAMNLFGMIPGPILIGALIDRTCQLWQRNCNGSGVCLLFDTTQLRQYTYGLATVCFLFPFFLMFPLYYFVSKIQHEQEKTEKEVKKNEEEEEERLLDKLKHLDILDESKV</sequence>
<name>R7UPH2_CAPTE</name>
<keyword evidence="8" id="KW-0175">Coiled coil</keyword>
<dbReference type="Gene3D" id="3.30.60.30">
    <property type="match status" value="1"/>
</dbReference>
<feature type="transmembrane region" description="Helical" evidence="10">
    <location>
        <begin position="263"/>
        <end position="289"/>
    </location>
</feature>